<evidence type="ECO:0000313" key="3">
    <source>
        <dbReference type="Proteomes" id="UP001143474"/>
    </source>
</evidence>
<dbReference type="EMBL" id="BSEV01000025">
    <property type="protein sequence ID" value="GLK13747.1"/>
    <property type="molecule type" value="Genomic_DNA"/>
</dbReference>
<feature type="signal peptide" evidence="1">
    <location>
        <begin position="1"/>
        <end position="20"/>
    </location>
</feature>
<keyword evidence="1" id="KW-0732">Signal</keyword>
<reference evidence="2" key="1">
    <citation type="journal article" date="2014" name="Int. J. Syst. Evol. Microbiol.">
        <title>Complete genome sequence of Corynebacterium casei LMG S-19264T (=DSM 44701T), isolated from a smear-ripened cheese.</title>
        <authorList>
            <consortium name="US DOE Joint Genome Institute (JGI-PGF)"/>
            <person name="Walter F."/>
            <person name="Albersmeier A."/>
            <person name="Kalinowski J."/>
            <person name="Ruckert C."/>
        </authorList>
    </citation>
    <scope>NUCLEOTIDE SEQUENCE</scope>
    <source>
        <strain evidence="2">VKM Ac-2007</strain>
    </source>
</reference>
<evidence type="ECO:0000313" key="2">
    <source>
        <dbReference type="EMBL" id="GLK13747.1"/>
    </source>
</evidence>
<sequence>MLAMAVVGATVGGVSGQASAARADFDSDSTVANIQVGLSITLSDLTPSFTLAGNPGETVTAGDGLPVTMRVTTNNFAGYVVTVQPAAVDLAGAVSGNLDRIASGLLEVRGPAQGDFTPLASGAPLEVARKTSRSDPGGDIITNDYRITIPFVRPDTYSGTLNYVATTL</sequence>
<dbReference type="Proteomes" id="UP001143474">
    <property type="component" value="Unassembled WGS sequence"/>
</dbReference>
<name>A0A9W6I8K9_9ACTN</name>
<feature type="chain" id="PRO_5040905331" description="WxL domain-containing protein" evidence="1">
    <location>
        <begin position="21"/>
        <end position="168"/>
    </location>
</feature>
<evidence type="ECO:0008006" key="4">
    <source>
        <dbReference type="Google" id="ProtNLM"/>
    </source>
</evidence>
<keyword evidence="3" id="KW-1185">Reference proteome</keyword>
<gene>
    <name evidence="2" type="ORF">GCM10017600_71580</name>
</gene>
<protein>
    <recommendedName>
        <fullName evidence="4">WxL domain-containing protein</fullName>
    </recommendedName>
</protein>
<reference evidence="2" key="2">
    <citation type="submission" date="2023-01" db="EMBL/GenBank/DDBJ databases">
        <authorList>
            <person name="Sun Q."/>
            <person name="Evtushenko L."/>
        </authorList>
    </citation>
    <scope>NUCLEOTIDE SEQUENCE</scope>
    <source>
        <strain evidence="2">VKM Ac-2007</strain>
    </source>
</reference>
<proteinExistence type="predicted"/>
<dbReference type="AlphaFoldDB" id="A0A9W6I8K9"/>
<evidence type="ECO:0000256" key="1">
    <source>
        <dbReference type="SAM" id="SignalP"/>
    </source>
</evidence>
<organism evidence="2 3">
    <name type="scientific">Streptosporangium carneum</name>
    <dbReference type="NCBI Taxonomy" id="47481"/>
    <lineage>
        <taxon>Bacteria</taxon>
        <taxon>Bacillati</taxon>
        <taxon>Actinomycetota</taxon>
        <taxon>Actinomycetes</taxon>
        <taxon>Streptosporangiales</taxon>
        <taxon>Streptosporangiaceae</taxon>
        <taxon>Streptosporangium</taxon>
    </lineage>
</organism>
<accession>A0A9W6I8K9</accession>
<comment type="caution">
    <text evidence="2">The sequence shown here is derived from an EMBL/GenBank/DDBJ whole genome shotgun (WGS) entry which is preliminary data.</text>
</comment>